<dbReference type="InterPro" id="IPR035906">
    <property type="entry name" value="MetI-like_sf"/>
</dbReference>
<dbReference type="InterPro" id="IPR000515">
    <property type="entry name" value="MetI-like"/>
</dbReference>
<gene>
    <name evidence="10" type="ORF">HEB94_000014</name>
</gene>
<dbReference type="Pfam" id="PF00528">
    <property type="entry name" value="BPD_transp_1"/>
    <property type="match status" value="1"/>
</dbReference>
<evidence type="ECO:0000256" key="2">
    <source>
        <dbReference type="ARBA" id="ARBA00022448"/>
    </source>
</evidence>
<evidence type="ECO:0000256" key="8">
    <source>
        <dbReference type="SAM" id="MobiDB-lite"/>
    </source>
</evidence>
<dbReference type="RefSeq" id="WP_192748053.1">
    <property type="nucleotide sequence ID" value="NZ_BAABJL010000160.1"/>
</dbReference>
<keyword evidence="4 7" id="KW-0812">Transmembrane</keyword>
<accession>A0A927RFF8</accession>
<feature type="transmembrane region" description="Helical" evidence="7">
    <location>
        <begin position="228"/>
        <end position="245"/>
    </location>
</feature>
<dbReference type="InterPro" id="IPR050809">
    <property type="entry name" value="UgpAE/MalFG_permease"/>
</dbReference>
<comment type="similarity">
    <text evidence="7">Belongs to the binding-protein-dependent transport system permease family.</text>
</comment>
<keyword evidence="10" id="KW-0762">Sugar transport</keyword>
<dbReference type="PANTHER" id="PTHR43227:SF8">
    <property type="entry name" value="DIACETYLCHITOBIOSE UPTAKE SYSTEM PERMEASE PROTEIN DASB"/>
    <property type="match status" value="1"/>
</dbReference>
<proteinExistence type="inferred from homology"/>
<keyword evidence="11" id="KW-1185">Reference proteome</keyword>
<dbReference type="SUPFAM" id="SSF161098">
    <property type="entry name" value="MetI-like"/>
    <property type="match status" value="1"/>
</dbReference>
<feature type="transmembrane region" description="Helical" evidence="7">
    <location>
        <begin position="121"/>
        <end position="144"/>
    </location>
</feature>
<evidence type="ECO:0000313" key="10">
    <source>
        <dbReference type="EMBL" id="MBE1603166.1"/>
    </source>
</evidence>
<reference evidence="10" key="1">
    <citation type="submission" date="2020-10" db="EMBL/GenBank/DDBJ databases">
        <title>Sequencing the genomes of 1000 actinobacteria strains.</title>
        <authorList>
            <person name="Klenk H.-P."/>
        </authorList>
    </citation>
    <scope>NUCLEOTIDE SEQUENCE</scope>
    <source>
        <strain evidence="10">DSM 45354</strain>
    </source>
</reference>
<dbReference type="Gene3D" id="1.10.3720.10">
    <property type="entry name" value="MetI-like"/>
    <property type="match status" value="1"/>
</dbReference>
<protein>
    <submittedName>
        <fullName evidence="10">Multiple sugar transport system permease protein</fullName>
    </submittedName>
</protein>
<dbReference type="CDD" id="cd06261">
    <property type="entry name" value="TM_PBP2"/>
    <property type="match status" value="1"/>
</dbReference>
<dbReference type="PANTHER" id="PTHR43227">
    <property type="entry name" value="BLL4140 PROTEIN"/>
    <property type="match status" value="1"/>
</dbReference>
<evidence type="ECO:0000256" key="1">
    <source>
        <dbReference type="ARBA" id="ARBA00004651"/>
    </source>
</evidence>
<name>A0A927RFF8_9ACTN</name>
<evidence type="ECO:0000256" key="3">
    <source>
        <dbReference type="ARBA" id="ARBA00022475"/>
    </source>
</evidence>
<feature type="domain" description="ABC transmembrane type-1" evidence="9">
    <location>
        <begin position="86"/>
        <end position="300"/>
    </location>
</feature>
<evidence type="ECO:0000313" key="11">
    <source>
        <dbReference type="Proteomes" id="UP000638648"/>
    </source>
</evidence>
<feature type="transmembrane region" description="Helical" evidence="7">
    <location>
        <begin position="29"/>
        <end position="53"/>
    </location>
</feature>
<comment type="subcellular location">
    <subcellularLocation>
        <location evidence="1 7">Cell membrane</location>
        <topology evidence="1 7">Multi-pass membrane protein</topology>
    </subcellularLocation>
</comment>
<feature type="transmembrane region" description="Helical" evidence="7">
    <location>
        <begin position="279"/>
        <end position="300"/>
    </location>
</feature>
<dbReference type="Proteomes" id="UP000638648">
    <property type="component" value="Unassembled WGS sequence"/>
</dbReference>
<comment type="caution">
    <text evidence="10">The sequence shown here is derived from an EMBL/GenBank/DDBJ whole genome shotgun (WGS) entry which is preliminary data.</text>
</comment>
<feature type="transmembrane region" description="Helical" evidence="7">
    <location>
        <begin position="89"/>
        <end position="109"/>
    </location>
</feature>
<dbReference type="GO" id="GO:0055085">
    <property type="term" value="P:transmembrane transport"/>
    <property type="evidence" value="ECO:0007669"/>
    <property type="project" value="InterPro"/>
</dbReference>
<evidence type="ECO:0000256" key="7">
    <source>
        <dbReference type="RuleBase" id="RU363032"/>
    </source>
</evidence>
<evidence type="ECO:0000256" key="5">
    <source>
        <dbReference type="ARBA" id="ARBA00022989"/>
    </source>
</evidence>
<feature type="region of interest" description="Disordered" evidence="8">
    <location>
        <begin position="1"/>
        <end position="24"/>
    </location>
</feature>
<keyword evidence="3" id="KW-1003">Cell membrane</keyword>
<feature type="transmembrane region" description="Helical" evidence="7">
    <location>
        <begin position="171"/>
        <end position="196"/>
    </location>
</feature>
<dbReference type="GO" id="GO:0005886">
    <property type="term" value="C:plasma membrane"/>
    <property type="evidence" value="ECO:0007669"/>
    <property type="project" value="UniProtKB-SubCell"/>
</dbReference>
<evidence type="ECO:0000256" key="6">
    <source>
        <dbReference type="ARBA" id="ARBA00023136"/>
    </source>
</evidence>
<dbReference type="EMBL" id="JADBEM010000001">
    <property type="protein sequence ID" value="MBE1603166.1"/>
    <property type="molecule type" value="Genomic_DNA"/>
</dbReference>
<evidence type="ECO:0000259" key="9">
    <source>
        <dbReference type="PROSITE" id="PS50928"/>
    </source>
</evidence>
<evidence type="ECO:0000256" key="4">
    <source>
        <dbReference type="ARBA" id="ARBA00022692"/>
    </source>
</evidence>
<keyword evidence="5 7" id="KW-1133">Transmembrane helix</keyword>
<keyword evidence="6 7" id="KW-0472">Membrane</keyword>
<keyword evidence="2 7" id="KW-0813">Transport</keyword>
<organism evidence="10 11">
    <name type="scientific">Actinopolymorpha pittospori</name>
    <dbReference type="NCBI Taxonomy" id="648752"/>
    <lineage>
        <taxon>Bacteria</taxon>
        <taxon>Bacillati</taxon>
        <taxon>Actinomycetota</taxon>
        <taxon>Actinomycetes</taxon>
        <taxon>Propionibacteriales</taxon>
        <taxon>Actinopolymorphaceae</taxon>
        <taxon>Actinopolymorpha</taxon>
    </lineage>
</organism>
<dbReference type="PROSITE" id="PS50928">
    <property type="entry name" value="ABC_TM1"/>
    <property type="match status" value="1"/>
</dbReference>
<dbReference type="AlphaFoldDB" id="A0A927RFF8"/>
<sequence>MVTPSLPAAHSRHARSGSRRSGGSRRWTGWGFLAPFLVVFAFTLIAPVVYAIYLSFFQDRLVGGNVFAGFANYTAALHDPKFWSALRRVVLFFFVQVPIMLALSTFAALALDSARLRFPAFFRISLFLPYAVPSVVAALMWGFIYGTDFGLVGNINSAFGISLPDPLSNTWVLAAMGNIAAWGFIGYNMLILYAALRTVPKELYEAAEIDRAGTFAVIRAIKLPAMRSAFVVALIFSVIGSFQLFNEPNVLRTLAPNSISTNFTPNMYAYNLAFSGQQFNYAAAIAIIMGIITMVVAYVVQTVGIRKDGR</sequence>